<dbReference type="InterPro" id="IPR007583">
    <property type="entry name" value="GRASP55_65"/>
</dbReference>
<dbReference type="GeneID" id="4622554"/>
<evidence type="ECO:0000256" key="4">
    <source>
        <dbReference type="ARBA" id="ARBA00023136"/>
    </source>
</evidence>
<dbReference type="OrthoDB" id="3318at2759"/>
<proteinExistence type="predicted"/>
<dbReference type="GO" id="GO:0005794">
    <property type="term" value="C:Golgi apparatus"/>
    <property type="evidence" value="ECO:0000318"/>
    <property type="project" value="GO_Central"/>
</dbReference>
<keyword evidence="4" id="KW-0472">Membrane</keyword>
<organism evidence="7 8">
    <name type="scientific">Eremothecium gossypii (strain ATCC 10895 / CBS 109.51 / FGSC 9923 / NRRL Y-1056)</name>
    <name type="common">Yeast</name>
    <name type="synonym">Ashbya gossypii</name>
    <dbReference type="NCBI Taxonomy" id="284811"/>
    <lineage>
        <taxon>Eukaryota</taxon>
        <taxon>Fungi</taxon>
        <taxon>Dikarya</taxon>
        <taxon>Ascomycota</taxon>
        <taxon>Saccharomycotina</taxon>
        <taxon>Saccharomycetes</taxon>
        <taxon>Saccharomycetales</taxon>
        <taxon>Saccharomycetaceae</taxon>
        <taxon>Eremothecium</taxon>
    </lineage>
</organism>
<dbReference type="PROSITE" id="PS51865">
    <property type="entry name" value="PDZ_GRASP"/>
    <property type="match status" value="2"/>
</dbReference>
<reference evidence="8" key="2">
    <citation type="journal article" date="2013" name="G3 (Bethesda)">
        <title>Genomes of Ashbya fungi isolated from insects reveal four mating-type loci, numerous translocations, lack of transposons, and distinct gene duplications.</title>
        <authorList>
            <person name="Dietrich F.S."/>
            <person name="Voegeli S."/>
            <person name="Kuo S."/>
            <person name="Philippsen P."/>
        </authorList>
    </citation>
    <scope>GENOME REANNOTATION</scope>
    <source>
        <strain evidence="8">ATCC 10895 / CBS 109.51 / FGSC 9923 / NRRL Y-1056</strain>
    </source>
</reference>
<feature type="domain" description="PDZ GRASP-type" evidence="6">
    <location>
        <begin position="165"/>
        <end position="253"/>
    </location>
</feature>
<name>Q751V8_EREGS</name>
<evidence type="ECO:0000313" key="7">
    <source>
        <dbReference type="EMBL" id="AAS54089.1"/>
    </source>
</evidence>
<evidence type="ECO:0000256" key="5">
    <source>
        <dbReference type="SAM" id="MobiDB-lite"/>
    </source>
</evidence>
<keyword evidence="3" id="KW-0333">Golgi apparatus</keyword>
<dbReference type="GO" id="GO:0007030">
    <property type="term" value="P:Golgi organization"/>
    <property type="evidence" value="ECO:0000318"/>
    <property type="project" value="GO_Central"/>
</dbReference>
<keyword evidence="8" id="KW-1185">Reference proteome</keyword>
<evidence type="ECO:0000259" key="6">
    <source>
        <dbReference type="PROSITE" id="PS51865"/>
    </source>
</evidence>
<dbReference type="PANTHER" id="PTHR12893">
    <property type="entry name" value="GOLGI REASSEMBLY STACKING PROTEIN GRASP"/>
    <property type="match status" value="1"/>
</dbReference>
<dbReference type="HOGENOM" id="CLU_742267_0_0_1"/>
<dbReference type="Pfam" id="PF04495">
    <property type="entry name" value="GRASP55_65"/>
    <property type="match status" value="1"/>
</dbReference>
<dbReference type="GO" id="GO:0000139">
    <property type="term" value="C:Golgi membrane"/>
    <property type="evidence" value="ECO:0007669"/>
    <property type="project" value="UniProtKB-SubCell"/>
</dbReference>
<dbReference type="FunCoup" id="Q751V8">
    <property type="interactions" value="124"/>
</dbReference>
<dbReference type="OMA" id="SSTQHIW"/>
<dbReference type="InParanoid" id="Q751V8"/>
<dbReference type="RefSeq" id="NP_986265.1">
    <property type="nucleotide sequence ID" value="NM_212401.1"/>
</dbReference>
<dbReference type="AlphaFoldDB" id="Q751V8"/>
<dbReference type="EMBL" id="AE016819">
    <property type="protein sequence ID" value="AAS54089.1"/>
    <property type="molecule type" value="Genomic_DNA"/>
</dbReference>
<dbReference type="InterPro" id="IPR024958">
    <property type="entry name" value="GRASP_PDZ"/>
</dbReference>
<keyword evidence="2" id="KW-0677">Repeat</keyword>
<dbReference type="eggNOG" id="KOG3834">
    <property type="taxonomic scope" value="Eukaryota"/>
</dbReference>
<protein>
    <submittedName>
        <fullName evidence="7">AFR717Wp</fullName>
    </submittedName>
</protein>
<dbReference type="Gene3D" id="2.30.42.10">
    <property type="match status" value="2"/>
</dbReference>
<sequence length="343" mass="36967">MLRIAKNLVKTFEQSVQDMGLDRSLDVYFQSIPPQLLEPGRDTTATVHGLRVLRVAESQLQLCSFFDYIVGIDGEPLPTAANQHGFLHPDYQRIFAQLNARSGGSVQLNVWSAKGGMYRDEYLQLQPKSAVEDVPLEPEASQPAHCVFEPLGFSVQWTPLLSATYTYHVLNINMPGGPAAASGIVPQDDYIVGCQEGLLATGGETILPDIVRARAGRDLELYVYNSPTDTLRPVTVHIGPDGRLGCGVGYGFLHRVPAPALRASTDAFVPAAALAHPAEPAHSEPAHVPPADMPLPLPAPRKKRHPAHSGAAAAMQDYFQEGKDASPRITPAATPVPPPQSSR</sequence>
<evidence type="ECO:0000256" key="2">
    <source>
        <dbReference type="ARBA" id="ARBA00022737"/>
    </source>
</evidence>
<dbReference type="PANTHER" id="PTHR12893:SF0">
    <property type="entry name" value="GRASP65"/>
    <property type="match status" value="1"/>
</dbReference>
<reference evidence="7 8" key="1">
    <citation type="journal article" date="2004" name="Science">
        <title>The Ashbya gossypii genome as a tool for mapping the ancient Saccharomyces cerevisiae genome.</title>
        <authorList>
            <person name="Dietrich F.S."/>
            <person name="Voegeli S."/>
            <person name="Brachat S."/>
            <person name="Lerch A."/>
            <person name="Gates K."/>
            <person name="Steiner S."/>
            <person name="Mohr C."/>
            <person name="Pohlmann R."/>
            <person name="Luedi P."/>
            <person name="Choi S."/>
            <person name="Wing R.A."/>
            <person name="Flavier A."/>
            <person name="Gaffney T.D."/>
            <person name="Philippsen P."/>
        </authorList>
    </citation>
    <scope>NUCLEOTIDE SEQUENCE [LARGE SCALE GENOMIC DNA]</scope>
    <source>
        <strain evidence="8">ATCC 10895 / CBS 109.51 / FGSC 9923 / NRRL Y-1056</strain>
    </source>
</reference>
<comment type="subcellular location">
    <subcellularLocation>
        <location evidence="1">Golgi apparatus membrane</location>
    </subcellularLocation>
</comment>
<accession>Q751V8</accession>
<feature type="compositionally biased region" description="Pro residues" evidence="5">
    <location>
        <begin position="334"/>
        <end position="343"/>
    </location>
</feature>
<feature type="domain" description="PDZ GRASP-type" evidence="6">
    <location>
        <begin position="48"/>
        <end position="160"/>
    </location>
</feature>
<feature type="compositionally biased region" description="Pro residues" evidence="5">
    <location>
        <begin position="287"/>
        <end position="299"/>
    </location>
</feature>
<dbReference type="KEGG" id="ago:AGOS_AFR717W"/>
<dbReference type="InterPro" id="IPR036034">
    <property type="entry name" value="PDZ_sf"/>
</dbReference>
<evidence type="ECO:0000256" key="3">
    <source>
        <dbReference type="ARBA" id="ARBA00023034"/>
    </source>
</evidence>
<evidence type="ECO:0000256" key="1">
    <source>
        <dbReference type="ARBA" id="ARBA00004394"/>
    </source>
</evidence>
<dbReference type="FunFam" id="2.30.42.10:FF:000183">
    <property type="entry name" value="Golgi reassembly-stacking protein 2"/>
    <property type="match status" value="1"/>
</dbReference>
<dbReference type="STRING" id="284811.Q751V8"/>
<feature type="region of interest" description="Disordered" evidence="5">
    <location>
        <begin position="278"/>
        <end position="343"/>
    </location>
</feature>
<gene>
    <name evidence="7" type="ORF">AGOS_AFR717W</name>
</gene>
<evidence type="ECO:0000313" key="8">
    <source>
        <dbReference type="Proteomes" id="UP000000591"/>
    </source>
</evidence>
<dbReference type="Proteomes" id="UP000000591">
    <property type="component" value="Chromosome VI"/>
</dbReference>